<keyword evidence="10" id="KW-0675">Receptor</keyword>
<feature type="domain" description="Disease resistance R13L4/SHOC-2-like LRR" evidence="14">
    <location>
        <begin position="263"/>
        <end position="428"/>
    </location>
</feature>
<protein>
    <recommendedName>
        <fullName evidence="17">Leucine-rich repeat-containing N-terminal plant-type domain-containing protein</fullName>
    </recommendedName>
</protein>
<name>A0AAD9WRF8_9ROSI</name>
<reference evidence="15" key="1">
    <citation type="journal article" date="2023" name="Plant J.">
        <title>Genome sequences and population genomics provide insights into the demographic history, inbreeding, and mutation load of two 'living fossil' tree species of Dipteronia.</title>
        <authorList>
            <person name="Feng Y."/>
            <person name="Comes H.P."/>
            <person name="Chen J."/>
            <person name="Zhu S."/>
            <person name="Lu R."/>
            <person name="Zhang X."/>
            <person name="Li P."/>
            <person name="Qiu J."/>
            <person name="Olsen K.M."/>
            <person name="Qiu Y."/>
        </authorList>
    </citation>
    <scope>NUCLEOTIDE SEQUENCE</scope>
    <source>
        <strain evidence="15">KIB01</strain>
    </source>
</reference>
<dbReference type="PANTHER" id="PTHR48063:SF98">
    <property type="entry name" value="LRR RECEPTOR-LIKE SERINE_THREONINE-PROTEIN KINASE FLS2"/>
    <property type="match status" value="1"/>
</dbReference>
<dbReference type="InterPro" id="IPR046956">
    <property type="entry name" value="RLP23-like"/>
</dbReference>
<evidence type="ECO:0000313" key="15">
    <source>
        <dbReference type="EMBL" id="KAK2639693.1"/>
    </source>
</evidence>
<evidence type="ECO:0000256" key="7">
    <source>
        <dbReference type="ARBA" id="ARBA00022737"/>
    </source>
</evidence>
<dbReference type="SUPFAM" id="SSF52075">
    <property type="entry name" value="Outer arm dynein light chain 1"/>
    <property type="match status" value="1"/>
</dbReference>
<evidence type="ECO:0000256" key="8">
    <source>
        <dbReference type="ARBA" id="ARBA00022989"/>
    </source>
</evidence>
<dbReference type="GO" id="GO:0005886">
    <property type="term" value="C:plasma membrane"/>
    <property type="evidence" value="ECO:0007669"/>
    <property type="project" value="UniProtKB-SubCell"/>
</dbReference>
<keyword evidence="8 12" id="KW-1133">Transmembrane helix</keyword>
<dbReference type="Proteomes" id="UP001280121">
    <property type="component" value="Unassembled WGS sequence"/>
</dbReference>
<keyword evidence="16" id="KW-1185">Reference proteome</keyword>
<comment type="similarity">
    <text evidence="2">Belongs to the RLP family.</text>
</comment>
<keyword evidence="11" id="KW-0325">Glycoprotein</keyword>
<accession>A0AAD9WRF8</accession>
<evidence type="ECO:0000256" key="10">
    <source>
        <dbReference type="ARBA" id="ARBA00023170"/>
    </source>
</evidence>
<evidence type="ECO:0000256" key="4">
    <source>
        <dbReference type="ARBA" id="ARBA00022614"/>
    </source>
</evidence>
<keyword evidence="9 12" id="KW-0472">Membrane</keyword>
<evidence type="ECO:0000256" key="6">
    <source>
        <dbReference type="ARBA" id="ARBA00022729"/>
    </source>
</evidence>
<dbReference type="Pfam" id="PF08263">
    <property type="entry name" value="LRRNT_2"/>
    <property type="match status" value="1"/>
</dbReference>
<dbReference type="AlphaFoldDB" id="A0AAD9WRF8"/>
<keyword evidence="5 12" id="KW-0812">Transmembrane</keyword>
<dbReference type="PANTHER" id="PTHR48063">
    <property type="entry name" value="LRR RECEPTOR-LIKE KINASE"/>
    <property type="match status" value="1"/>
</dbReference>
<proteinExistence type="inferred from homology"/>
<dbReference type="InterPro" id="IPR001611">
    <property type="entry name" value="Leu-rich_rpt"/>
</dbReference>
<comment type="caution">
    <text evidence="15">The sequence shown here is derived from an EMBL/GenBank/DDBJ whole genome shotgun (WGS) entry which is preliminary data.</text>
</comment>
<evidence type="ECO:0000256" key="5">
    <source>
        <dbReference type="ARBA" id="ARBA00022692"/>
    </source>
</evidence>
<dbReference type="InterPro" id="IPR032675">
    <property type="entry name" value="LRR_dom_sf"/>
</dbReference>
<feature type="transmembrane region" description="Helical" evidence="12">
    <location>
        <begin position="29"/>
        <end position="48"/>
    </location>
</feature>
<keyword evidence="3" id="KW-1003">Cell membrane</keyword>
<dbReference type="Pfam" id="PF23598">
    <property type="entry name" value="LRR_14"/>
    <property type="match status" value="1"/>
</dbReference>
<dbReference type="SMART" id="SM00369">
    <property type="entry name" value="LRR_TYP"/>
    <property type="match status" value="13"/>
</dbReference>
<dbReference type="Pfam" id="PF00560">
    <property type="entry name" value="LRR_1"/>
    <property type="match status" value="6"/>
</dbReference>
<gene>
    <name evidence="15" type="ORF">Ddye_027488</name>
</gene>
<dbReference type="FunFam" id="3.80.10.10:FF:000111">
    <property type="entry name" value="LRR receptor-like serine/threonine-protein kinase ERECTA"/>
    <property type="match status" value="1"/>
</dbReference>
<dbReference type="FunFam" id="3.80.10.10:FF:001347">
    <property type="entry name" value="LRR receptor-like serine/threonine-protein kinase GSO2"/>
    <property type="match status" value="1"/>
</dbReference>
<evidence type="ECO:0000256" key="11">
    <source>
        <dbReference type="ARBA" id="ARBA00023180"/>
    </source>
</evidence>
<keyword evidence="7" id="KW-0677">Repeat</keyword>
<keyword evidence="6" id="KW-0732">Signal</keyword>
<dbReference type="Gene3D" id="3.80.10.10">
    <property type="entry name" value="Ribonuclease Inhibitor"/>
    <property type="match status" value="5"/>
</dbReference>
<dbReference type="EMBL" id="JANJYI010000008">
    <property type="protein sequence ID" value="KAK2639693.1"/>
    <property type="molecule type" value="Genomic_DNA"/>
</dbReference>
<evidence type="ECO:0000259" key="13">
    <source>
        <dbReference type="Pfam" id="PF08263"/>
    </source>
</evidence>
<dbReference type="SMART" id="SM00365">
    <property type="entry name" value="LRR_SD22"/>
    <property type="match status" value="7"/>
</dbReference>
<dbReference type="PRINTS" id="PR00019">
    <property type="entry name" value="LEURICHRPT"/>
</dbReference>
<dbReference type="InterPro" id="IPR055414">
    <property type="entry name" value="LRR_R13L4/SHOC2-like"/>
</dbReference>
<dbReference type="PROSITE" id="PS51450">
    <property type="entry name" value="LRR"/>
    <property type="match status" value="2"/>
</dbReference>
<evidence type="ECO:0000256" key="2">
    <source>
        <dbReference type="ARBA" id="ARBA00009592"/>
    </source>
</evidence>
<evidence type="ECO:0000256" key="9">
    <source>
        <dbReference type="ARBA" id="ARBA00023136"/>
    </source>
</evidence>
<evidence type="ECO:0000256" key="1">
    <source>
        <dbReference type="ARBA" id="ARBA00004251"/>
    </source>
</evidence>
<comment type="subcellular location">
    <subcellularLocation>
        <location evidence="1">Cell membrane</location>
        <topology evidence="1">Single-pass type I membrane protein</topology>
    </subcellularLocation>
</comment>
<keyword evidence="4" id="KW-0433">Leucine-rich repeat</keyword>
<dbReference type="FunFam" id="3.80.10.10:FF:000095">
    <property type="entry name" value="LRR receptor-like serine/threonine-protein kinase GSO1"/>
    <property type="match status" value="1"/>
</dbReference>
<evidence type="ECO:0000313" key="16">
    <source>
        <dbReference type="Proteomes" id="UP001280121"/>
    </source>
</evidence>
<feature type="domain" description="Leucine-rich repeat-containing N-terminal plant-type" evidence="13">
    <location>
        <begin position="60"/>
        <end position="98"/>
    </location>
</feature>
<dbReference type="InterPro" id="IPR013210">
    <property type="entry name" value="LRR_N_plant-typ"/>
</dbReference>
<evidence type="ECO:0008006" key="17">
    <source>
        <dbReference type="Google" id="ProtNLM"/>
    </source>
</evidence>
<dbReference type="InterPro" id="IPR003591">
    <property type="entry name" value="Leu-rich_rpt_typical-subtyp"/>
</dbReference>
<sequence length="1046" mass="116676">MITFSCTVSLFDNFNESFIIAMKPNMMSVFAAFVFFHLLSIATINISFCNGRSTYVGCLETERKALLSFKQDLTDPSNRLASWNGDGDCCNWTGVVCDNFTGHVLQLRLQNPIEFSVYKFFTSPDRTGAEYEAYLRSQLGGRINPSLLDLKHLIHLDLRKNSFLGFQIPGFLGSLENLRYLDLSHAGFMGTIPQQLGNLSNLQYLDLNSYSSVNIVVAKQDENLSGLQSPDLSSSNFNNVQDFMWVSGLFSLKHLDLSGVNLSVAFDLLPQVSSFPSLEVLKLSSCELQHFDHIGVANFSSLTTLDLSSNKFNNPLIPNWVFGLSGLDFLDLSSNGFQGPIPDGLGNLSTLRHLDLFSNHFNSSLPKWLSRFSRLEYLSLYSSDLQGSISSALGNMTSLKALDLSNTGLEGIIPTSFERLCNLRSISMSFTSLNSNISEVLDIFSKCVSATLELLDFSNCQLSGLLTDQLGQFKNLETLDLSNNSISGHIPSSLGELSSLRKLDLSHNKLNGTLSQIHFNNLTRLVDFKAFGNSQIVVKVNSNWVPPFQLRILKLRSCHMGPHFPSWLRSQKNLTDLDISNNGISDIIPDWFWKSLSQYRSLNLSHNQIHHTIPNLIDGGQIETLDLSSNKFFGPLPHVSVDVKWILDLSNNALTGSVSTFFCSGMDESKTTKVLNLGNNSLSGELPNCWMNWRNLMVLNLGHNEFTGSIPTSIGNLSSLQSLILRKNSLTGVIPVSLEKCTILEVLNAAANHFVGNVPTWIGERFPRLKLLILRSNKFDGHLPLELCQLSSLQILDLAHNNLTGNIPSCINNFSAMVTVDHSERNDLYYLTGDLNVRESVFLVWKGIEYEYSSILNLLRVIDLSKNNFSGEIPREVTSLLELQSLNFSHNSFSGRIPQKIGAMRQIESIDLSTNQLSGEIPQSISSLTFLSRLNFSSNNLSGKIPLSTQIQSLEASSFTGNDLCGPPLPDCKDNVGTPEHENGGKDGNEHGMDWFWFYVSMAPGFVVGFWGFIGPLLINRRWRYVYWGFLDRLEDKLYFATRKCF</sequence>
<organism evidence="15 16">
    <name type="scientific">Dipteronia dyeriana</name>
    <dbReference type="NCBI Taxonomy" id="168575"/>
    <lineage>
        <taxon>Eukaryota</taxon>
        <taxon>Viridiplantae</taxon>
        <taxon>Streptophyta</taxon>
        <taxon>Embryophyta</taxon>
        <taxon>Tracheophyta</taxon>
        <taxon>Spermatophyta</taxon>
        <taxon>Magnoliopsida</taxon>
        <taxon>eudicotyledons</taxon>
        <taxon>Gunneridae</taxon>
        <taxon>Pentapetalae</taxon>
        <taxon>rosids</taxon>
        <taxon>malvids</taxon>
        <taxon>Sapindales</taxon>
        <taxon>Sapindaceae</taxon>
        <taxon>Hippocastanoideae</taxon>
        <taxon>Acereae</taxon>
        <taxon>Dipteronia</taxon>
    </lineage>
</organism>
<dbReference type="Pfam" id="PF13855">
    <property type="entry name" value="LRR_8"/>
    <property type="match status" value="3"/>
</dbReference>
<dbReference type="FunFam" id="3.80.10.10:FF:001678">
    <property type="entry name" value="Calmodulin-binding receptor kinase CaMRLK"/>
    <property type="match status" value="1"/>
</dbReference>
<dbReference type="SUPFAM" id="SSF52058">
    <property type="entry name" value="L domain-like"/>
    <property type="match status" value="2"/>
</dbReference>
<evidence type="ECO:0000256" key="12">
    <source>
        <dbReference type="SAM" id="Phobius"/>
    </source>
</evidence>
<feature type="transmembrane region" description="Helical" evidence="12">
    <location>
        <begin position="996"/>
        <end position="1019"/>
    </location>
</feature>
<evidence type="ECO:0000256" key="3">
    <source>
        <dbReference type="ARBA" id="ARBA00022475"/>
    </source>
</evidence>
<evidence type="ECO:0000259" key="14">
    <source>
        <dbReference type="Pfam" id="PF23598"/>
    </source>
</evidence>